<keyword evidence="2" id="KW-1185">Reference proteome</keyword>
<dbReference type="EMBL" id="JBHRWI010000016">
    <property type="protein sequence ID" value="MFC3511166.1"/>
    <property type="molecule type" value="Genomic_DNA"/>
</dbReference>
<gene>
    <name evidence="1" type="ORF">ACFORO_13395</name>
</gene>
<accession>A0ABV7QDG7</accession>
<evidence type="ECO:0000313" key="2">
    <source>
        <dbReference type="Proteomes" id="UP001595764"/>
    </source>
</evidence>
<dbReference type="Proteomes" id="UP001595764">
    <property type="component" value="Unassembled WGS sequence"/>
</dbReference>
<evidence type="ECO:0000313" key="1">
    <source>
        <dbReference type="EMBL" id="MFC3511166.1"/>
    </source>
</evidence>
<comment type="caution">
    <text evidence="1">The sequence shown here is derived from an EMBL/GenBank/DDBJ whole genome shotgun (WGS) entry which is preliminary data.</text>
</comment>
<dbReference type="RefSeq" id="WP_377896557.1">
    <property type="nucleotide sequence ID" value="NZ_JBHRWI010000016.1"/>
</dbReference>
<protein>
    <recommendedName>
        <fullName evidence="3">Lipoprotein</fullName>
    </recommendedName>
</protein>
<proteinExistence type="predicted"/>
<evidence type="ECO:0008006" key="3">
    <source>
        <dbReference type="Google" id="ProtNLM"/>
    </source>
</evidence>
<reference evidence="2" key="1">
    <citation type="journal article" date="2019" name="Int. J. Syst. Evol. Microbiol.">
        <title>The Global Catalogue of Microorganisms (GCM) 10K type strain sequencing project: providing services to taxonomists for standard genome sequencing and annotation.</title>
        <authorList>
            <consortium name="The Broad Institute Genomics Platform"/>
            <consortium name="The Broad Institute Genome Sequencing Center for Infectious Disease"/>
            <person name="Wu L."/>
            <person name="Ma J."/>
        </authorList>
    </citation>
    <scope>NUCLEOTIDE SEQUENCE [LARGE SCALE GENOMIC DNA]</scope>
    <source>
        <strain evidence="2">CGMCC 4.7682</strain>
    </source>
</reference>
<organism evidence="1 2">
    <name type="scientific">Amycolatopsis halotolerans</name>
    <dbReference type="NCBI Taxonomy" id="330083"/>
    <lineage>
        <taxon>Bacteria</taxon>
        <taxon>Bacillati</taxon>
        <taxon>Actinomycetota</taxon>
        <taxon>Actinomycetes</taxon>
        <taxon>Pseudonocardiales</taxon>
        <taxon>Pseudonocardiaceae</taxon>
        <taxon>Amycolatopsis</taxon>
    </lineage>
</organism>
<name>A0ABV7QDG7_9PSEU</name>
<sequence>MILSRACNLPARPARPLRMDLKKLALGIGTAAALAGCAGGTVAVAQTPSRPPAAELGGNVALTPGQEVQVAGRDLTVRYRQLVSDSRCKPGRQCFVAGEAVVALVLTEPGRGEHTSVQLHTGRQGPDATSFAGTTVKLEAVDGSGNRILVRFS</sequence>